<protein>
    <submittedName>
        <fullName evidence="1">Uncharacterized protein</fullName>
    </submittedName>
</protein>
<dbReference type="EMBL" id="AMCI01001970">
    <property type="protein sequence ID" value="EJX03962.1"/>
    <property type="molecule type" value="Genomic_DNA"/>
</dbReference>
<organism evidence="1">
    <name type="scientific">gut metagenome</name>
    <dbReference type="NCBI Taxonomy" id="749906"/>
    <lineage>
        <taxon>unclassified sequences</taxon>
        <taxon>metagenomes</taxon>
        <taxon>organismal metagenomes</taxon>
    </lineage>
</organism>
<accession>J9G9K1</accession>
<dbReference type="AlphaFoldDB" id="J9G9K1"/>
<proteinExistence type="predicted"/>
<reference evidence="1" key="1">
    <citation type="journal article" date="2012" name="PLoS ONE">
        <title>Gene sets for utilization of primary and secondary nutrition supplies in the distal gut of endangered iberian lynx.</title>
        <authorList>
            <person name="Alcaide M."/>
            <person name="Messina E."/>
            <person name="Richter M."/>
            <person name="Bargiela R."/>
            <person name="Peplies J."/>
            <person name="Huws S.A."/>
            <person name="Newbold C.J."/>
            <person name="Golyshin P.N."/>
            <person name="Simon M.A."/>
            <person name="Lopez G."/>
            <person name="Yakimov M.M."/>
            <person name="Ferrer M."/>
        </authorList>
    </citation>
    <scope>NUCLEOTIDE SEQUENCE</scope>
</reference>
<sequence>MSVIAGQAYTLTPRGVDVKAELTRTVARLDVFNYTPNMKITDVEITNAVDKSYLFKGDVTNNVHQPADAGKITLKPMLDMVDKLKAGIVYQTPGKPIEDSARVKNVYRMAYLYEQDVTDDATSPKVTIHYELTVGNGQTNTQKAGQVTVPFKRTTQTADYVDVKRNYIYTIKLGDGSKVATGVVDVQFNVVDWQKGTDIDSDLNVNSQK</sequence>
<evidence type="ECO:0000313" key="1">
    <source>
        <dbReference type="EMBL" id="EJX03962.1"/>
    </source>
</evidence>
<gene>
    <name evidence="1" type="ORF">EVA_07929</name>
</gene>
<name>J9G9K1_9ZZZZ</name>
<comment type="caution">
    <text evidence="1">The sequence shown here is derived from an EMBL/GenBank/DDBJ whole genome shotgun (WGS) entry which is preliminary data.</text>
</comment>